<evidence type="ECO:0000256" key="19">
    <source>
        <dbReference type="ARBA" id="ARBA00023180"/>
    </source>
</evidence>
<feature type="compositionally biased region" description="Polar residues" evidence="23">
    <location>
        <begin position="582"/>
        <end position="597"/>
    </location>
</feature>
<keyword evidence="17" id="KW-1015">Disulfide bond</keyword>
<keyword evidence="13" id="KW-0418">Kinase</keyword>
<dbReference type="Gene3D" id="1.10.510.10">
    <property type="entry name" value="Transferase(Phosphotransferase) domain 1"/>
    <property type="match status" value="1"/>
</dbReference>
<feature type="binding site" evidence="22">
    <location>
        <position position="308"/>
    </location>
    <ligand>
        <name>ATP</name>
        <dbReference type="ChEBI" id="CHEBI:30616"/>
    </ligand>
</feature>
<dbReference type="AlphaFoldDB" id="A0A328CY56"/>
<evidence type="ECO:0000313" key="28">
    <source>
        <dbReference type="Proteomes" id="UP000249390"/>
    </source>
</evidence>
<evidence type="ECO:0000256" key="17">
    <source>
        <dbReference type="ARBA" id="ARBA00023157"/>
    </source>
</evidence>
<evidence type="ECO:0000256" key="7">
    <source>
        <dbReference type="ARBA" id="ARBA00022553"/>
    </source>
</evidence>
<comment type="subcellular location">
    <subcellularLocation>
        <location evidence="1">Membrane</location>
        <topology evidence="1">Single-pass type I membrane protein</topology>
    </subcellularLocation>
    <subcellularLocation>
        <location evidence="2">Secreted</location>
    </subcellularLocation>
</comment>
<comment type="catalytic activity">
    <reaction evidence="20">
        <text>L-threonyl-[protein] + ATP = O-phospho-L-threonyl-[protein] + ADP + H(+)</text>
        <dbReference type="Rhea" id="RHEA:46608"/>
        <dbReference type="Rhea" id="RHEA-COMP:11060"/>
        <dbReference type="Rhea" id="RHEA-COMP:11605"/>
        <dbReference type="ChEBI" id="CHEBI:15378"/>
        <dbReference type="ChEBI" id="CHEBI:30013"/>
        <dbReference type="ChEBI" id="CHEBI:30616"/>
        <dbReference type="ChEBI" id="CHEBI:61977"/>
        <dbReference type="ChEBI" id="CHEBI:456216"/>
        <dbReference type="EC" id="2.7.11.1"/>
    </reaction>
</comment>
<dbReference type="Gene3D" id="2.40.40.10">
    <property type="entry name" value="RlpA-like domain"/>
    <property type="match status" value="1"/>
</dbReference>
<evidence type="ECO:0000256" key="15">
    <source>
        <dbReference type="ARBA" id="ARBA00022989"/>
    </source>
</evidence>
<evidence type="ECO:0000256" key="20">
    <source>
        <dbReference type="ARBA" id="ARBA00047899"/>
    </source>
</evidence>
<name>A0A328CY56_9ASTE</name>
<keyword evidence="9 24" id="KW-0812">Transmembrane</keyword>
<organism evidence="27 28">
    <name type="scientific">Cuscuta australis</name>
    <dbReference type="NCBI Taxonomy" id="267555"/>
    <lineage>
        <taxon>Eukaryota</taxon>
        <taxon>Viridiplantae</taxon>
        <taxon>Streptophyta</taxon>
        <taxon>Embryophyta</taxon>
        <taxon>Tracheophyta</taxon>
        <taxon>Spermatophyta</taxon>
        <taxon>Magnoliopsida</taxon>
        <taxon>eudicotyledons</taxon>
        <taxon>Gunneridae</taxon>
        <taxon>Pentapetalae</taxon>
        <taxon>asterids</taxon>
        <taxon>lamiids</taxon>
        <taxon>Solanales</taxon>
        <taxon>Convolvulaceae</taxon>
        <taxon>Cuscuteae</taxon>
        <taxon>Cuscuta</taxon>
        <taxon>Cuscuta subgen. Grammica</taxon>
        <taxon>Cuscuta sect. Cleistogrammica</taxon>
    </lineage>
</organism>
<dbReference type="EC" id="2.7.11.1" evidence="4"/>
<keyword evidence="12 22" id="KW-0547">Nucleotide-binding</keyword>
<dbReference type="GO" id="GO:0004674">
    <property type="term" value="F:protein serine/threonine kinase activity"/>
    <property type="evidence" value="ECO:0007669"/>
    <property type="project" value="UniProtKB-KW"/>
</dbReference>
<evidence type="ECO:0000256" key="12">
    <source>
        <dbReference type="ARBA" id="ARBA00022741"/>
    </source>
</evidence>
<keyword evidence="8" id="KW-0808">Transferase</keyword>
<keyword evidence="18" id="KW-0675">Receptor</keyword>
<keyword evidence="6" id="KW-0723">Serine/threonine-protein kinase</keyword>
<evidence type="ECO:0000256" key="22">
    <source>
        <dbReference type="PROSITE-ProRule" id="PRU10141"/>
    </source>
</evidence>
<keyword evidence="5" id="KW-0964">Secreted</keyword>
<keyword evidence="10 25" id="KW-0732">Signal</keyword>
<dbReference type="InterPro" id="IPR051343">
    <property type="entry name" value="G-type_lectin_kinases/EP1-like"/>
</dbReference>
<feature type="domain" description="Protein kinase" evidence="26">
    <location>
        <begin position="278"/>
        <end position="572"/>
    </location>
</feature>
<dbReference type="PROSITE" id="PS50011">
    <property type="entry name" value="PROTEIN_KINASE_DOM"/>
    <property type="match status" value="1"/>
</dbReference>
<dbReference type="Pfam" id="PF00069">
    <property type="entry name" value="Pkinase"/>
    <property type="match status" value="1"/>
</dbReference>
<dbReference type="PANTHER" id="PTHR47976">
    <property type="entry name" value="G-TYPE LECTIN S-RECEPTOR-LIKE SERINE/THREONINE-PROTEIN KINASE SD2-5"/>
    <property type="match status" value="1"/>
</dbReference>
<dbReference type="GO" id="GO:0030246">
    <property type="term" value="F:carbohydrate binding"/>
    <property type="evidence" value="ECO:0007669"/>
    <property type="project" value="UniProtKB-KW"/>
</dbReference>
<evidence type="ECO:0000256" key="21">
    <source>
        <dbReference type="ARBA" id="ARBA00048679"/>
    </source>
</evidence>
<dbReference type="InterPro" id="IPR011009">
    <property type="entry name" value="Kinase-like_dom_sf"/>
</dbReference>
<dbReference type="SUPFAM" id="SSF56112">
    <property type="entry name" value="Protein kinase-like (PK-like)"/>
    <property type="match status" value="1"/>
</dbReference>
<comment type="similarity">
    <text evidence="3">Belongs to the kiwellin family.</text>
</comment>
<dbReference type="InterPro" id="IPR008271">
    <property type="entry name" value="Ser/Thr_kinase_AS"/>
</dbReference>
<dbReference type="PROSITE" id="PS00107">
    <property type="entry name" value="PROTEIN_KINASE_ATP"/>
    <property type="match status" value="1"/>
</dbReference>
<feature type="region of interest" description="Disordered" evidence="23">
    <location>
        <begin position="563"/>
        <end position="604"/>
    </location>
</feature>
<evidence type="ECO:0000256" key="13">
    <source>
        <dbReference type="ARBA" id="ARBA00022777"/>
    </source>
</evidence>
<dbReference type="Pfam" id="PF24300">
    <property type="entry name" value="KWL1"/>
    <property type="match status" value="1"/>
</dbReference>
<evidence type="ECO:0000259" key="26">
    <source>
        <dbReference type="PROSITE" id="PS50011"/>
    </source>
</evidence>
<accession>A0A328CY56</accession>
<protein>
    <recommendedName>
        <fullName evidence="4">non-specific serine/threonine protein kinase</fullName>
        <ecNumber evidence="4">2.7.11.1</ecNumber>
    </recommendedName>
</protein>
<comment type="catalytic activity">
    <reaction evidence="21">
        <text>L-seryl-[protein] + ATP = O-phospho-L-seryl-[protein] + ADP + H(+)</text>
        <dbReference type="Rhea" id="RHEA:17989"/>
        <dbReference type="Rhea" id="RHEA-COMP:9863"/>
        <dbReference type="Rhea" id="RHEA-COMP:11604"/>
        <dbReference type="ChEBI" id="CHEBI:15378"/>
        <dbReference type="ChEBI" id="CHEBI:29999"/>
        <dbReference type="ChEBI" id="CHEBI:30616"/>
        <dbReference type="ChEBI" id="CHEBI:83421"/>
        <dbReference type="ChEBI" id="CHEBI:456216"/>
        <dbReference type="EC" id="2.7.11.1"/>
    </reaction>
</comment>
<sequence>MISGIDCPKHVTVMILLMFIIFFLTSHTPNAQECRAAFQITGRKPPPGQCNQDNNDSECCAPGRNYTAYWCSPPVTNRTEGVLNLSGFEEGQDGGSTGECDGKYHSDATLVVALSTGWYDFGSRCGHLINISGNGRSVLAAVVDECNSYSGCDAQNSYQPPCPHNVLSASKAVWAALGVPEGSPMHGEMNVTWAPTNRKVDLTGDGSDRRKTALIAAPIAAAALAAAMVALTVFYIKKRRRQWKELLADEEWESSSELLSDLPKRFTYNELMAATNNFDRGKMLGAGSFGCVFEGTLNDNNGTRVAIKRLNYIKQAGKKEFLTEVKTTGNTHHFNLVKLVGFCAEREPHRLLVYEHMVNNSLDKWIFRDKNPNYSLPWGIRKKIILHIAKGLSYLHEDCQSKIIHLDIKPQNILLDREFNAKLADFGLAKLMEREESFAATQMRGTRGYLAPEWLSKKITEKVDVYSYGIVVLEVVFQRRNFDVQCQENPTLVEIVTEKMEEEGEHLLDGAVHEWFGNDEEMTCNGEEVGKMIKLAIWCLQSEPTRRPSMSTVVKVLEGATLSPSSSLEPRFDSTCKDSPMAATTSGEFSSNATFEMSSMPYPR</sequence>
<dbReference type="SMART" id="SM00220">
    <property type="entry name" value="S_TKc"/>
    <property type="match status" value="1"/>
</dbReference>
<evidence type="ECO:0000256" key="11">
    <source>
        <dbReference type="ARBA" id="ARBA00022734"/>
    </source>
</evidence>
<evidence type="ECO:0000256" key="18">
    <source>
        <dbReference type="ARBA" id="ARBA00023170"/>
    </source>
</evidence>
<evidence type="ECO:0000256" key="24">
    <source>
        <dbReference type="SAM" id="Phobius"/>
    </source>
</evidence>
<keyword evidence="15 24" id="KW-1133">Transmembrane helix</keyword>
<dbReference type="FunFam" id="1.10.510.10:FF:000248">
    <property type="entry name" value="S-receptor-like kinase 5"/>
    <property type="match status" value="1"/>
</dbReference>
<feature type="chain" id="PRO_5016401004" description="non-specific serine/threonine protein kinase" evidence="25">
    <location>
        <begin position="32"/>
        <end position="604"/>
    </location>
</feature>
<dbReference type="InterPro" id="IPR000719">
    <property type="entry name" value="Prot_kinase_dom"/>
</dbReference>
<evidence type="ECO:0000256" key="9">
    <source>
        <dbReference type="ARBA" id="ARBA00022692"/>
    </source>
</evidence>
<dbReference type="Gene3D" id="3.30.200.20">
    <property type="entry name" value="Phosphorylase Kinase, domain 1"/>
    <property type="match status" value="1"/>
</dbReference>
<feature type="transmembrane region" description="Helical" evidence="24">
    <location>
        <begin position="213"/>
        <end position="236"/>
    </location>
</feature>
<dbReference type="FunFam" id="3.30.200.20:FF:000178">
    <property type="entry name" value="serine/threonine-protein kinase PBS1-like"/>
    <property type="match status" value="1"/>
</dbReference>
<dbReference type="EMBL" id="NQVE01000215">
    <property type="protein sequence ID" value="RAL37368.1"/>
    <property type="molecule type" value="Genomic_DNA"/>
</dbReference>
<feature type="signal peptide" evidence="25">
    <location>
        <begin position="1"/>
        <end position="31"/>
    </location>
</feature>
<keyword evidence="16 24" id="KW-0472">Membrane</keyword>
<keyword evidence="14 22" id="KW-0067">ATP-binding</keyword>
<dbReference type="InterPro" id="IPR036908">
    <property type="entry name" value="RlpA-like_sf"/>
</dbReference>
<evidence type="ECO:0000256" key="4">
    <source>
        <dbReference type="ARBA" id="ARBA00012513"/>
    </source>
</evidence>
<dbReference type="InterPro" id="IPR017441">
    <property type="entry name" value="Protein_kinase_ATP_BS"/>
</dbReference>
<evidence type="ECO:0000256" key="23">
    <source>
        <dbReference type="SAM" id="MobiDB-lite"/>
    </source>
</evidence>
<keyword evidence="19" id="KW-0325">Glycoprotein</keyword>
<comment type="caution">
    <text evidence="27">The sequence shown here is derived from an EMBL/GenBank/DDBJ whole genome shotgun (WGS) entry which is preliminary data.</text>
</comment>
<dbReference type="PROSITE" id="PS00108">
    <property type="entry name" value="PROTEIN_KINASE_ST"/>
    <property type="match status" value="1"/>
</dbReference>
<evidence type="ECO:0000256" key="10">
    <source>
        <dbReference type="ARBA" id="ARBA00022729"/>
    </source>
</evidence>
<dbReference type="CDD" id="cd14066">
    <property type="entry name" value="STKc_IRAK"/>
    <property type="match status" value="1"/>
</dbReference>
<evidence type="ECO:0000256" key="14">
    <source>
        <dbReference type="ARBA" id="ARBA00022840"/>
    </source>
</evidence>
<dbReference type="InterPro" id="IPR039271">
    <property type="entry name" value="Kiwellin-like"/>
</dbReference>
<dbReference type="GO" id="GO:0005524">
    <property type="term" value="F:ATP binding"/>
    <property type="evidence" value="ECO:0007669"/>
    <property type="project" value="UniProtKB-UniRule"/>
</dbReference>
<dbReference type="CDD" id="cd22270">
    <property type="entry name" value="DPBB_kiwellin-like"/>
    <property type="match status" value="1"/>
</dbReference>
<keyword evidence="28" id="KW-1185">Reference proteome</keyword>
<evidence type="ECO:0000256" key="6">
    <source>
        <dbReference type="ARBA" id="ARBA00022527"/>
    </source>
</evidence>
<dbReference type="GO" id="GO:0005576">
    <property type="term" value="C:extracellular region"/>
    <property type="evidence" value="ECO:0007669"/>
    <property type="project" value="UniProtKB-SubCell"/>
</dbReference>
<keyword evidence="7" id="KW-0597">Phosphoprotein</keyword>
<evidence type="ECO:0000256" key="16">
    <source>
        <dbReference type="ARBA" id="ARBA00023136"/>
    </source>
</evidence>
<evidence type="ECO:0000256" key="1">
    <source>
        <dbReference type="ARBA" id="ARBA00004479"/>
    </source>
</evidence>
<evidence type="ECO:0000256" key="3">
    <source>
        <dbReference type="ARBA" id="ARBA00005592"/>
    </source>
</evidence>
<proteinExistence type="inferred from homology"/>
<reference evidence="27 28" key="1">
    <citation type="submission" date="2018-06" db="EMBL/GenBank/DDBJ databases">
        <title>The Genome of Cuscuta australis (Dodder) Provides Insight into the Evolution of Plant Parasitism.</title>
        <authorList>
            <person name="Liu H."/>
        </authorList>
    </citation>
    <scope>NUCLEOTIDE SEQUENCE [LARGE SCALE GENOMIC DNA]</scope>
    <source>
        <strain evidence="28">cv. Yunnan</strain>
        <tissue evidence="27">Vines</tissue>
    </source>
</reference>
<gene>
    <name evidence="27" type="ORF">DM860_000062</name>
</gene>
<evidence type="ECO:0000256" key="2">
    <source>
        <dbReference type="ARBA" id="ARBA00004613"/>
    </source>
</evidence>
<evidence type="ECO:0000313" key="27">
    <source>
        <dbReference type="EMBL" id="RAL37368.1"/>
    </source>
</evidence>
<dbReference type="Proteomes" id="UP000249390">
    <property type="component" value="Unassembled WGS sequence"/>
</dbReference>
<dbReference type="SUPFAM" id="SSF50685">
    <property type="entry name" value="Barwin-like endoglucanases"/>
    <property type="match status" value="1"/>
</dbReference>
<evidence type="ECO:0000256" key="8">
    <source>
        <dbReference type="ARBA" id="ARBA00022679"/>
    </source>
</evidence>
<evidence type="ECO:0000256" key="5">
    <source>
        <dbReference type="ARBA" id="ARBA00022525"/>
    </source>
</evidence>
<dbReference type="PANTHER" id="PTHR47976:SF30">
    <property type="entry name" value="RECEPTOR-LIKE SERINE_THREONINE-PROTEIN KINASE"/>
    <property type="match status" value="1"/>
</dbReference>
<keyword evidence="11" id="KW-0430">Lectin</keyword>
<evidence type="ECO:0000256" key="25">
    <source>
        <dbReference type="SAM" id="SignalP"/>
    </source>
</evidence>
<dbReference type="GO" id="GO:0016020">
    <property type="term" value="C:membrane"/>
    <property type="evidence" value="ECO:0007669"/>
    <property type="project" value="UniProtKB-SubCell"/>
</dbReference>